<dbReference type="PROSITE" id="PS51257">
    <property type="entry name" value="PROKAR_LIPOPROTEIN"/>
    <property type="match status" value="1"/>
</dbReference>
<dbReference type="InterPro" id="IPR006597">
    <property type="entry name" value="Sel1-like"/>
</dbReference>
<evidence type="ECO:0008006" key="3">
    <source>
        <dbReference type="Google" id="ProtNLM"/>
    </source>
</evidence>
<sequence>MRPVIYLTLLLLVACGQSNDTIESQLSTTDRAVTVNTTPAVSDEMQAKWLSSCRQALLEKDLVTAKKDCVKASTLAGAEGQFLLAELYLQRDSETARKMAVDYYRKALAEDYVEAQYRMAQLLQQGVYIARDEAKAMALHSLACQQQWAASCKDLAVSAIGQYNFDEAGQLLERAIAYGSVRAYYHKGYMLESGKAGRPDVEAAYGYYKKGAEQGDSLSQYALYWFGYTGTVVEKDYQQAYTWWMLANEGDLKSTENWHRHTLSTNGRILKNMLSDDEIDMAVDEANKYRSGYSSLE</sequence>
<keyword evidence="2" id="KW-1185">Reference proteome</keyword>
<dbReference type="Proteomes" id="UP000838100">
    <property type="component" value="Unassembled WGS sequence"/>
</dbReference>
<name>A0ABM9AF73_9GAMM</name>
<proteinExistence type="predicted"/>
<reference evidence="1" key="1">
    <citation type="submission" date="2021-12" db="EMBL/GenBank/DDBJ databases">
        <authorList>
            <person name="Rodrigo-Torres L."/>
            <person name="Arahal R. D."/>
            <person name="Lucena T."/>
        </authorList>
    </citation>
    <scope>NUCLEOTIDE SEQUENCE</scope>
    <source>
        <strain evidence="1">CECT 8267</strain>
    </source>
</reference>
<comment type="caution">
    <text evidence="1">The sequence shown here is derived from an EMBL/GenBank/DDBJ whole genome shotgun (WGS) entry which is preliminary data.</text>
</comment>
<protein>
    <recommendedName>
        <fullName evidence="3">Sel1 repeat family protein</fullName>
    </recommendedName>
</protein>
<dbReference type="EMBL" id="CAKLPX010000001">
    <property type="protein sequence ID" value="CAH0991607.1"/>
    <property type="molecule type" value="Genomic_DNA"/>
</dbReference>
<dbReference type="Pfam" id="PF08238">
    <property type="entry name" value="Sel1"/>
    <property type="match status" value="4"/>
</dbReference>
<evidence type="ECO:0000313" key="2">
    <source>
        <dbReference type="Proteomes" id="UP000838100"/>
    </source>
</evidence>
<evidence type="ECO:0000313" key="1">
    <source>
        <dbReference type="EMBL" id="CAH0991607.1"/>
    </source>
</evidence>
<gene>
    <name evidence="1" type="ORF">SIN8267_01716</name>
</gene>
<dbReference type="Gene3D" id="1.25.40.10">
    <property type="entry name" value="Tetratricopeptide repeat domain"/>
    <property type="match status" value="1"/>
</dbReference>
<dbReference type="PANTHER" id="PTHR11102:SF160">
    <property type="entry name" value="ERAD-ASSOCIATED E3 UBIQUITIN-PROTEIN LIGASE COMPONENT HRD3"/>
    <property type="match status" value="1"/>
</dbReference>
<dbReference type="InterPro" id="IPR050767">
    <property type="entry name" value="Sel1_AlgK"/>
</dbReference>
<accession>A0ABM9AF73</accession>
<dbReference type="InterPro" id="IPR011990">
    <property type="entry name" value="TPR-like_helical_dom_sf"/>
</dbReference>
<dbReference type="PANTHER" id="PTHR11102">
    <property type="entry name" value="SEL-1-LIKE PROTEIN"/>
    <property type="match status" value="1"/>
</dbReference>
<dbReference type="SMART" id="SM00671">
    <property type="entry name" value="SEL1"/>
    <property type="match status" value="4"/>
</dbReference>
<organism evidence="1 2">
    <name type="scientific">Sinobacterium norvegicum</name>
    <dbReference type="NCBI Taxonomy" id="1641715"/>
    <lineage>
        <taxon>Bacteria</taxon>
        <taxon>Pseudomonadati</taxon>
        <taxon>Pseudomonadota</taxon>
        <taxon>Gammaproteobacteria</taxon>
        <taxon>Cellvibrionales</taxon>
        <taxon>Spongiibacteraceae</taxon>
        <taxon>Sinobacterium</taxon>
    </lineage>
</organism>
<dbReference type="SUPFAM" id="SSF81901">
    <property type="entry name" value="HCP-like"/>
    <property type="match status" value="1"/>
</dbReference>